<dbReference type="PROSITE" id="PS00136">
    <property type="entry name" value="SUBTILASE_ASP"/>
    <property type="match status" value="1"/>
</dbReference>
<evidence type="ECO:0000313" key="8">
    <source>
        <dbReference type="EMBL" id="TKD13158.1"/>
    </source>
</evidence>
<dbReference type="OrthoDB" id="6306157at2"/>
<dbReference type="PROSITE" id="PS51892">
    <property type="entry name" value="SUBTILASE"/>
    <property type="match status" value="1"/>
</dbReference>
<dbReference type="InterPro" id="IPR036852">
    <property type="entry name" value="Peptidase_S8/S53_dom_sf"/>
</dbReference>
<protein>
    <submittedName>
        <fullName evidence="8">Serine protease</fullName>
    </submittedName>
</protein>
<dbReference type="InterPro" id="IPR000209">
    <property type="entry name" value="Peptidase_S8/S53_dom"/>
</dbReference>
<dbReference type="RefSeq" id="WP_136926974.1">
    <property type="nucleotide sequence ID" value="NZ_SSMQ01000001.1"/>
</dbReference>
<dbReference type="EMBL" id="SSMQ01000001">
    <property type="protein sequence ID" value="TKD13158.1"/>
    <property type="molecule type" value="Genomic_DNA"/>
</dbReference>
<keyword evidence="9" id="KW-1185">Reference proteome</keyword>
<reference evidence="8 9" key="1">
    <citation type="submission" date="2019-04" db="EMBL/GenBank/DDBJ databases">
        <authorList>
            <person name="Li Y."/>
            <person name="Wang J."/>
        </authorList>
    </citation>
    <scope>NUCLEOTIDE SEQUENCE [LARGE SCALE GENOMIC DNA]</scope>
    <source>
        <strain evidence="8 9">DSM 14668</strain>
    </source>
</reference>
<dbReference type="GO" id="GO:0004252">
    <property type="term" value="F:serine-type endopeptidase activity"/>
    <property type="evidence" value="ECO:0007669"/>
    <property type="project" value="UniProtKB-UniRule"/>
</dbReference>
<organism evidence="8 9">
    <name type="scientific">Polyangium fumosum</name>
    <dbReference type="NCBI Taxonomy" id="889272"/>
    <lineage>
        <taxon>Bacteria</taxon>
        <taxon>Pseudomonadati</taxon>
        <taxon>Myxococcota</taxon>
        <taxon>Polyangia</taxon>
        <taxon>Polyangiales</taxon>
        <taxon>Polyangiaceae</taxon>
        <taxon>Polyangium</taxon>
    </lineage>
</organism>
<proteinExistence type="inferred from homology"/>
<dbReference type="Pfam" id="PF00082">
    <property type="entry name" value="Peptidase_S8"/>
    <property type="match status" value="1"/>
</dbReference>
<feature type="active site" description="Charge relay system" evidence="5 6">
    <location>
        <position position="30"/>
    </location>
</feature>
<evidence type="ECO:0000256" key="5">
    <source>
        <dbReference type="PIRSR" id="PIRSR615500-1"/>
    </source>
</evidence>
<keyword evidence="3 6" id="KW-0378">Hydrolase</keyword>
<evidence type="ECO:0000256" key="6">
    <source>
        <dbReference type="PROSITE-ProRule" id="PRU01240"/>
    </source>
</evidence>
<evidence type="ECO:0000259" key="7">
    <source>
        <dbReference type="Pfam" id="PF00082"/>
    </source>
</evidence>
<evidence type="ECO:0000256" key="3">
    <source>
        <dbReference type="ARBA" id="ARBA00022801"/>
    </source>
</evidence>
<gene>
    <name evidence="8" type="ORF">E8A74_00975</name>
</gene>
<feature type="active site" description="Charge relay system" evidence="5 6">
    <location>
        <position position="71"/>
    </location>
</feature>
<comment type="similarity">
    <text evidence="1 6">Belongs to the peptidase S8 family.</text>
</comment>
<keyword evidence="4 6" id="KW-0720">Serine protease</keyword>
<name>A0A4U1JMD1_9BACT</name>
<sequence length="379" mass="40404">MARPQLLSIPERLDANPRFTGRGIVIALVDSGFYPHPDLMRPKRRIKAYADATRDEAVADDFFTPRAASWHGTMTACTAAGNGYVSGGRYRGLASEAEVVLVKAMSSEGKITGKNVAHAIRFPLRYPHLGIRVLNVSLAAPSSDPDLAEVEAAVAEVVAAGITVFAAAGNTPGRPSRPPASAPEAITVGGLDDKGEREGDASLWPSSYGTIREGLDKPDLVAPAIWVPAPMLPGTLVAREAVALFQLLSVLEELSVEQGFSEQKQRAGHDERSSVNGLIDAVSARINRQKYIGVDYQHVDGTSFAAPIAASVAAQMLEANPLLTPAQIREGLLATAAPMPQYPKIQQGAGFIRPRQAVMWAQQKKQDKFVAVVEEGALE</sequence>
<evidence type="ECO:0000256" key="2">
    <source>
        <dbReference type="ARBA" id="ARBA00022670"/>
    </source>
</evidence>
<accession>A0A4U1JMD1</accession>
<dbReference type="PANTHER" id="PTHR43806:SF11">
    <property type="entry name" value="CEREVISIN-RELATED"/>
    <property type="match status" value="1"/>
</dbReference>
<evidence type="ECO:0000313" key="9">
    <source>
        <dbReference type="Proteomes" id="UP000309215"/>
    </source>
</evidence>
<dbReference type="InterPro" id="IPR050131">
    <property type="entry name" value="Peptidase_S8_subtilisin-like"/>
</dbReference>
<dbReference type="InterPro" id="IPR015500">
    <property type="entry name" value="Peptidase_S8_subtilisin-rel"/>
</dbReference>
<evidence type="ECO:0000256" key="1">
    <source>
        <dbReference type="ARBA" id="ARBA00011073"/>
    </source>
</evidence>
<dbReference type="InterPro" id="IPR023827">
    <property type="entry name" value="Peptidase_S8_Asp-AS"/>
</dbReference>
<dbReference type="SUPFAM" id="SSF52743">
    <property type="entry name" value="Subtilisin-like"/>
    <property type="match status" value="1"/>
</dbReference>
<evidence type="ECO:0000256" key="4">
    <source>
        <dbReference type="ARBA" id="ARBA00022825"/>
    </source>
</evidence>
<keyword evidence="2 6" id="KW-0645">Protease</keyword>
<dbReference type="Proteomes" id="UP000309215">
    <property type="component" value="Unassembled WGS sequence"/>
</dbReference>
<feature type="domain" description="Peptidase S8/S53" evidence="7">
    <location>
        <begin position="21"/>
        <end position="348"/>
    </location>
</feature>
<feature type="active site" description="Charge relay system" evidence="5 6">
    <location>
        <position position="303"/>
    </location>
</feature>
<comment type="caution">
    <text evidence="8">The sequence shown here is derived from an EMBL/GenBank/DDBJ whole genome shotgun (WGS) entry which is preliminary data.</text>
</comment>
<dbReference type="PRINTS" id="PR00723">
    <property type="entry name" value="SUBTILISIN"/>
</dbReference>
<dbReference type="GO" id="GO:0006508">
    <property type="term" value="P:proteolysis"/>
    <property type="evidence" value="ECO:0007669"/>
    <property type="project" value="UniProtKB-KW"/>
</dbReference>
<dbReference type="PANTHER" id="PTHR43806">
    <property type="entry name" value="PEPTIDASE S8"/>
    <property type="match status" value="1"/>
</dbReference>
<dbReference type="AlphaFoldDB" id="A0A4U1JMD1"/>
<dbReference type="Gene3D" id="3.40.50.200">
    <property type="entry name" value="Peptidase S8/S53 domain"/>
    <property type="match status" value="1"/>
</dbReference>